<dbReference type="Gramene" id="MELO3C014101.2.1">
    <property type="protein sequence ID" value="MELO3C014101.2.1"/>
    <property type="gene ID" value="MELO3C014101.2"/>
</dbReference>
<dbReference type="EnsemblPlants" id="MELO3C014101.2.1">
    <property type="protein sequence ID" value="MELO3C014101.2.1"/>
    <property type="gene ID" value="MELO3C014101.2"/>
</dbReference>
<evidence type="ECO:0000256" key="1">
    <source>
        <dbReference type="SAM" id="MobiDB-lite"/>
    </source>
</evidence>
<feature type="region of interest" description="Disordered" evidence="1">
    <location>
        <begin position="36"/>
        <end position="76"/>
    </location>
</feature>
<evidence type="ECO:0000313" key="2">
    <source>
        <dbReference type="EnsemblPlants" id="MELO3C014101.2.1"/>
    </source>
</evidence>
<sequence>MDLIDLIGFERGGGVEVVVAGDIAEETFGGFIRWRKGGVGEEENGEKEESSGEEEWPEVSEKGEETWSKEEEGEES</sequence>
<dbReference type="AlphaFoldDB" id="A0A9I9D781"/>
<proteinExistence type="predicted"/>
<protein>
    <submittedName>
        <fullName evidence="2">Uncharacterized protein</fullName>
    </submittedName>
</protein>
<reference evidence="2" key="1">
    <citation type="submission" date="2023-03" db="UniProtKB">
        <authorList>
            <consortium name="EnsemblPlants"/>
        </authorList>
    </citation>
    <scope>IDENTIFICATION</scope>
</reference>
<accession>A0A9I9D781</accession>
<feature type="compositionally biased region" description="Acidic residues" evidence="1">
    <location>
        <begin position="40"/>
        <end position="58"/>
    </location>
</feature>
<feature type="compositionally biased region" description="Basic and acidic residues" evidence="1">
    <location>
        <begin position="59"/>
        <end position="70"/>
    </location>
</feature>
<name>A0A9I9D781_CUCME</name>
<organism evidence="2">
    <name type="scientific">Cucumis melo</name>
    <name type="common">Muskmelon</name>
    <dbReference type="NCBI Taxonomy" id="3656"/>
    <lineage>
        <taxon>Eukaryota</taxon>
        <taxon>Viridiplantae</taxon>
        <taxon>Streptophyta</taxon>
        <taxon>Embryophyta</taxon>
        <taxon>Tracheophyta</taxon>
        <taxon>Spermatophyta</taxon>
        <taxon>Magnoliopsida</taxon>
        <taxon>eudicotyledons</taxon>
        <taxon>Gunneridae</taxon>
        <taxon>Pentapetalae</taxon>
        <taxon>rosids</taxon>
        <taxon>fabids</taxon>
        <taxon>Cucurbitales</taxon>
        <taxon>Cucurbitaceae</taxon>
        <taxon>Benincaseae</taxon>
        <taxon>Cucumis</taxon>
    </lineage>
</organism>